<dbReference type="Pfam" id="PF00501">
    <property type="entry name" value="AMP-binding"/>
    <property type="match status" value="1"/>
</dbReference>
<dbReference type="PANTHER" id="PTHR43201">
    <property type="entry name" value="ACYL-COA SYNTHETASE"/>
    <property type="match status" value="1"/>
</dbReference>
<dbReference type="SUPFAM" id="SSF56801">
    <property type="entry name" value="Acetyl-CoA synthetase-like"/>
    <property type="match status" value="1"/>
</dbReference>
<keyword evidence="4" id="KW-0436">Ligase</keyword>
<evidence type="ECO:0000256" key="1">
    <source>
        <dbReference type="ARBA" id="ARBA00006432"/>
    </source>
</evidence>
<protein>
    <submittedName>
        <fullName evidence="4">Long-chain-fatty-acid-CoA ligase</fullName>
    </submittedName>
</protein>
<reference evidence="4 5" key="1">
    <citation type="submission" date="2018-09" db="EMBL/GenBank/DDBJ databases">
        <title>whole genome sequence of T. equiperdum IVM-t1 strain.</title>
        <authorList>
            <person name="Suganuma K."/>
        </authorList>
    </citation>
    <scope>NUCLEOTIDE SEQUENCE [LARGE SCALE GENOMIC DNA]</scope>
    <source>
        <strain evidence="4 5">IVM-t1</strain>
    </source>
</reference>
<comment type="similarity">
    <text evidence="1">Belongs to the ATP-dependent AMP-binding enzyme family.</text>
</comment>
<dbReference type="GO" id="GO:0031956">
    <property type="term" value="F:medium-chain fatty acid-CoA ligase activity"/>
    <property type="evidence" value="ECO:0007669"/>
    <property type="project" value="TreeGrafter"/>
</dbReference>
<organism evidence="4 5">
    <name type="scientific">Trypanosoma brucei equiperdum</name>
    <dbReference type="NCBI Taxonomy" id="630700"/>
    <lineage>
        <taxon>Eukaryota</taxon>
        <taxon>Discoba</taxon>
        <taxon>Euglenozoa</taxon>
        <taxon>Kinetoplastea</taxon>
        <taxon>Metakinetoplastina</taxon>
        <taxon>Trypanosomatida</taxon>
        <taxon>Trypanosomatidae</taxon>
        <taxon>Trypanosoma</taxon>
    </lineage>
</organism>
<feature type="domain" description="AMP-binding enzyme C-terminal" evidence="3">
    <location>
        <begin position="623"/>
        <end position="714"/>
    </location>
</feature>
<dbReference type="AlphaFoldDB" id="A0A3L6KU71"/>
<dbReference type="InterPro" id="IPR042099">
    <property type="entry name" value="ANL_N_sf"/>
</dbReference>
<name>A0A3L6KU71_9TRYP</name>
<evidence type="ECO:0000313" key="5">
    <source>
        <dbReference type="Proteomes" id="UP000266743"/>
    </source>
</evidence>
<dbReference type="FunFam" id="3.30.300.30:FF:000082">
    <property type="entry name" value="Putative long-chain-fatty-acid-CoA ligase"/>
    <property type="match status" value="1"/>
</dbReference>
<proteinExistence type="inferred from homology"/>
<evidence type="ECO:0000313" key="4">
    <source>
        <dbReference type="EMBL" id="RHW67191.1"/>
    </source>
</evidence>
<accession>A0A3L6KU71</accession>
<evidence type="ECO:0000259" key="3">
    <source>
        <dbReference type="Pfam" id="PF13193"/>
    </source>
</evidence>
<dbReference type="EMBL" id="QSBY01000015">
    <property type="protein sequence ID" value="RHW67191.1"/>
    <property type="molecule type" value="Genomic_DNA"/>
</dbReference>
<dbReference type="Gene3D" id="3.40.50.12780">
    <property type="entry name" value="N-terminal domain of ligase-like"/>
    <property type="match status" value="1"/>
</dbReference>
<dbReference type="Gene3D" id="3.30.300.30">
    <property type="match status" value="1"/>
</dbReference>
<dbReference type="InterPro" id="IPR025110">
    <property type="entry name" value="AMP-bd_C"/>
</dbReference>
<dbReference type="Pfam" id="PF13193">
    <property type="entry name" value="AMP-binding_C"/>
    <property type="match status" value="1"/>
</dbReference>
<dbReference type="PANTHER" id="PTHR43201:SF8">
    <property type="entry name" value="ACYL-COA SYNTHETASE FAMILY MEMBER 3"/>
    <property type="match status" value="1"/>
</dbReference>
<dbReference type="Proteomes" id="UP000266743">
    <property type="component" value="Unassembled WGS sequence"/>
</dbReference>
<dbReference type="InterPro" id="IPR045851">
    <property type="entry name" value="AMP-bd_C_sf"/>
</dbReference>
<comment type="caution">
    <text evidence="4">The sequence shown here is derived from an EMBL/GenBank/DDBJ whole genome shotgun (WGS) entry which is preliminary data.</text>
</comment>
<sequence length="727" mass="80525">MFSLVGRRLDKIPFSTLFSYNTVLESVFSAPARKDALVVEVAGAEPMCYSFGRLRKDVLAVANVIAQRRELLAKIQRMPSLCWLQPPRPDNVRSVYSNEEGGVLSCDFLKDDGTYNLAITGNAGYAFVVSLLAAWSLNQMAVPMSASQKYAGELSYILGHSKSRAVLGDTWAFEDKFPADYKNLLVRELECGGWPTCRSATSSTHHVETMFDLDSLLDSVKAQREKEEETGTLLQPEHIPAKAESRKINDAHDVIDRLELEKAADAKRCEARRQSMVSEQFKENNAVTHAADGDAGEMYYDTENLHSLNPVHRRWVEDPRSRPGWNDDCLMLYTSGTTAKPKGVVHTHGTVRNMVNVLQDVWQWSSDDTVLHMLPMHHIHGLVNVLLCSLASGARCVITKFDDPIRIARRLERGDITLLMGVPTLYTKLIAAINEKMSPIEKRGFKTAVSQSVRLIVSGSAALPTPTLHAFHELTGHILLERYGMTEIGMALGQPLRPVTRRVPGTVGQALPTVQTYVFNNPEETVTDEGGEKADGKGKPAEYDTVGRLGVSSKSVFDRYWDNPAATKKELVVNSSGQRFFDTGDTVGVKMFNSDCDSVVYTILGRTSVDIIKSSGFKLSALEIEAALLTFRDIFYEVAVVGCKDEVKGQSVVAIASLQAAALRKWNVPDNFNHYESPELTQELSAVVHEVLAYYKCPARYIIVPEVPRNTTGKVNKGALRSMFNLV</sequence>
<dbReference type="GO" id="GO:0006631">
    <property type="term" value="P:fatty acid metabolic process"/>
    <property type="evidence" value="ECO:0007669"/>
    <property type="project" value="TreeGrafter"/>
</dbReference>
<feature type="domain" description="AMP-dependent synthetase/ligase" evidence="2">
    <location>
        <begin position="118"/>
        <end position="532"/>
    </location>
</feature>
<dbReference type="InterPro" id="IPR000873">
    <property type="entry name" value="AMP-dep_synth/lig_dom"/>
</dbReference>
<gene>
    <name evidence="4" type="ORF">DPX39_000027000</name>
</gene>
<evidence type="ECO:0000259" key="2">
    <source>
        <dbReference type="Pfam" id="PF00501"/>
    </source>
</evidence>